<sequence>MGFIFSKSVNENLKSQQEFMLMNSRLQVSSLLLHITSPKKDDSSAVVLPLTGSLSAKPVSYPFLWGNSMKCLFLQKYHKLERQILMQSQMRERQMAMQIAWTREFLKYFGIFFGLAAVGLTAGAIKKKKPGLFLPMVPLSFILAYQYDMGYGTLLQRMKGEAENILDTENTLLEMPKGAITFESLEKARRAQSKFFIEK</sequence>
<dbReference type="GeneTree" id="ENSGT00390000000375"/>
<dbReference type="PANTHER" id="PTHR13411">
    <property type="entry name" value="PLASMINOGEN RECEPTOR (KT)"/>
    <property type="match status" value="1"/>
</dbReference>
<protein>
    <submittedName>
        <fullName evidence="1">Plasminogen receptor with a C-terminal lysine</fullName>
    </submittedName>
</protein>
<organism evidence="1 2">
    <name type="scientific">Chrysemys picta bellii</name>
    <name type="common">Western painted turtle</name>
    <name type="synonym">Emys bellii</name>
    <dbReference type="NCBI Taxonomy" id="8478"/>
    <lineage>
        <taxon>Eukaryota</taxon>
        <taxon>Metazoa</taxon>
        <taxon>Chordata</taxon>
        <taxon>Craniata</taxon>
        <taxon>Vertebrata</taxon>
        <taxon>Euteleostomi</taxon>
        <taxon>Archelosauria</taxon>
        <taxon>Testudinata</taxon>
        <taxon>Testudines</taxon>
        <taxon>Cryptodira</taxon>
        <taxon>Durocryptodira</taxon>
        <taxon>Testudinoidea</taxon>
        <taxon>Emydidae</taxon>
        <taxon>Chrysemys</taxon>
    </lineage>
</organism>
<dbReference type="GO" id="GO:0010756">
    <property type="term" value="P:positive regulation of plasminogen activation"/>
    <property type="evidence" value="ECO:0007669"/>
    <property type="project" value="Ensembl"/>
</dbReference>
<dbReference type="InterPro" id="IPR019319">
    <property type="entry name" value="Plg-R(KT)"/>
</dbReference>
<dbReference type="KEGG" id="cpic:101953047"/>
<dbReference type="GO" id="GO:0005886">
    <property type="term" value="C:plasma membrane"/>
    <property type="evidence" value="ECO:0007669"/>
    <property type="project" value="Ensembl"/>
</dbReference>
<evidence type="ECO:0000313" key="1">
    <source>
        <dbReference type="Ensembl" id="ENSCPBP00000036708.1"/>
    </source>
</evidence>
<reference evidence="1" key="3">
    <citation type="submission" date="2025-09" db="UniProtKB">
        <authorList>
            <consortium name="Ensembl"/>
        </authorList>
    </citation>
    <scope>IDENTIFICATION</scope>
</reference>
<reference evidence="1" key="1">
    <citation type="journal article" date="2015" name="Genome Biol. Evol.">
        <title>Physical Mapping and Refinement of the Painted Turtle Genome (Chrysemys picta) Inform Amniote Genome Evolution and Challenge Turtle-Bird Chromosomal Conservation.</title>
        <authorList>
            <person name="Badenhorst D."/>
            <person name="Hillier L.W."/>
            <person name="Literman R."/>
            <person name="Montiel E.E."/>
            <person name="Radhakrishnan S."/>
            <person name="Shen Y."/>
            <person name="Minx P."/>
            <person name="Janes D.E."/>
            <person name="Warren W.C."/>
            <person name="Edwards S.V."/>
            <person name="Valenzuela N."/>
        </authorList>
    </citation>
    <scope>NUCLEOTIDE SEQUENCE [LARGE SCALE GENOMIC DNA]</scope>
</reference>
<proteinExistence type="predicted"/>
<dbReference type="CTD" id="55848"/>
<dbReference type="Ensembl" id="ENSCPBT00000043053.1">
    <property type="protein sequence ID" value="ENSCPBP00000036708.1"/>
    <property type="gene ID" value="ENSCPBG00000025485.1"/>
</dbReference>
<name>A0A8C3INM9_CHRPI</name>
<keyword evidence="2" id="KW-1185">Reference proteome</keyword>
<dbReference type="RefSeq" id="XP_005296852.1">
    <property type="nucleotide sequence ID" value="XM_005296795.4"/>
</dbReference>
<dbReference type="AlphaFoldDB" id="A0A8C3INM9"/>
<dbReference type="Proteomes" id="UP000694380">
    <property type="component" value="Chromosome 6"/>
</dbReference>
<reference evidence="1" key="2">
    <citation type="submission" date="2025-08" db="UniProtKB">
        <authorList>
            <consortium name="Ensembl"/>
        </authorList>
    </citation>
    <scope>IDENTIFICATION</scope>
</reference>
<evidence type="ECO:0000313" key="2">
    <source>
        <dbReference type="Proteomes" id="UP000694380"/>
    </source>
</evidence>
<dbReference type="PANTHER" id="PTHR13411:SF6">
    <property type="entry name" value="PLASMINOGEN RECEPTOR (KT)"/>
    <property type="match status" value="1"/>
</dbReference>
<dbReference type="Pfam" id="PF10166">
    <property type="entry name" value="DUF2368"/>
    <property type="match status" value="1"/>
</dbReference>
<accession>A0A8C3INM9</accession>
<dbReference type="RefSeq" id="XP_005296853.1">
    <property type="nucleotide sequence ID" value="XM_005296796.4"/>
</dbReference>
<gene>
    <name evidence="1" type="primary">PLGRKT</name>
</gene>
<dbReference type="OrthoDB" id="10256697at2759"/>
<dbReference type="GeneID" id="101953047"/>